<name>A0ACC2TQ33_9FUNG</name>
<proteinExistence type="predicted"/>
<dbReference type="Proteomes" id="UP001165960">
    <property type="component" value="Unassembled WGS sequence"/>
</dbReference>
<dbReference type="EMBL" id="QTSX02002262">
    <property type="protein sequence ID" value="KAJ9076617.1"/>
    <property type="molecule type" value="Genomic_DNA"/>
</dbReference>
<protein>
    <submittedName>
        <fullName evidence="1">Uncharacterized protein</fullName>
    </submittedName>
</protein>
<accession>A0ACC2TQ33</accession>
<evidence type="ECO:0000313" key="2">
    <source>
        <dbReference type="Proteomes" id="UP001165960"/>
    </source>
</evidence>
<sequence length="340" mass="37187">MQGLFPFGMKTAVLGLFICLSALGVNNEEKLPSFSQINHVNMLSRRDGENSHAEQHPEDHHEGHHHPEGHHHHEDHHGHSHLLYRKNEGSHMATNNYIGLGVALIAGVLGSIFTLFGGALSANIRCFTTGVLLSLVFCQMLVAANILLQEETVPHALSHFEPFASSIIMTAMFLAHLFDYANAQSHHKASAYLVYFALMIHSCTFGVFMGMKKDHAIVSFLVSASLQRLLHGMALGMCILDAGFPGRLIPLLLVITFVISCPAATLVGIQLKDTPPNATLIEGIFESVGAGLLIYVVLVALLGRAFYEHYSNSNSTQKFMAFVSLFVGFTTIAILSIWCK</sequence>
<comment type="caution">
    <text evidence="1">The sequence shown here is derived from an EMBL/GenBank/DDBJ whole genome shotgun (WGS) entry which is preliminary data.</text>
</comment>
<reference evidence="1" key="1">
    <citation type="submission" date="2022-04" db="EMBL/GenBank/DDBJ databases">
        <title>Genome of the entomopathogenic fungus Entomophthora muscae.</title>
        <authorList>
            <person name="Elya C."/>
            <person name="Lovett B.R."/>
            <person name="Lee E."/>
            <person name="Macias A.M."/>
            <person name="Hajek A.E."/>
            <person name="De Bivort B.L."/>
            <person name="Kasson M.T."/>
            <person name="De Fine Licht H.H."/>
            <person name="Stajich J.E."/>
        </authorList>
    </citation>
    <scope>NUCLEOTIDE SEQUENCE</scope>
    <source>
        <strain evidence="1">Berkeley</strain>
    </source>
</reference>
<organism evidence="1 2">
    <name type="scientific">Entomophthora muscae</name>
    <dbReference type="NCBI Taxonomy" id="34485"/>
    <lineage>
        <taxon>Eukaryota</taxon>
        <taxon>Fungi</taxon>
        <taxon>Fungi incertae sedis</taxon>
        <taxon>Zoopagomycota</taxon>
        <taxon>Entomophthoromycotina</taxon>
        <taxon>Entomophthoromycetes</taxon>
        <taxon>Entomophthorales</taxon>
        <taxon>Entomophthoraceae</taxon>
        <taxon>Entomophthora</taxon>
    </lineage>
</organism>
<gene>
    <name evidence="1" type="ORF">DSO57_1024487</name>
</gene>
<evidence type="ECO:0000313" key="1">
    <source>
        <dbReference type="EMBL" id="KAJ9076617.1"/>
    </source>
</evidence>
<keyword evidence="2" id="KW-1185">Reference proteome</keyword>